<feature type="transmembrane region" description="Helical" evidence="4">
    <location>
        <begin position="17"/>
        <end position="34"/>
    </location>
</feature>
<dbReference type="PANTHER" id="PTHR32401:SF49">
    <property type="entry name" value="OS10G0129200 PROTEIN"/>
    <property type="match status" value="1"/>
</dbReference>
<comment type="similarity">
    <text evidence="1">Belongs to the leguminous lectin family.</text>
</comment>
<reference evidence="6 7" key="1">
    <citation type="submission" date="2022-03" db="EMBL/GenBank/DDBJ databases">
        <authorList>
            <person name="Nunn A."/>
            <person name="Chopra R."/>
            <person name="Nunn A."/>
            <person name="Contreras Garrido A."/>
        </authorList>
    </citation>
    <scope>NUCLEOTIDE SEQUENCE [LARGE SCALE GENOMIC DNA]</scope>
</reference>
<dbReference type="InterPro" id="IPR013320">
    <property type="entry name" value="ConA-like_dom_sf"/>
</dbReference>
<keyword evidence="2" id="KW-0430">Lectin</keyword>
<feature type="domain" description="Legume lectin" evidence="5">
    <location>
        <begin position="44"/>
        <end position="189"/>
    </location>
</feature>
<dbReference type="InterPro" id="IPR050258">
    <property type="entry name" value="Leguminous_Lectin"/>
</dbReference>
<dbReference type="PANTHER" id="PTHR32401">
    <property type="entry name" value="CONCANAVALIN A-LIKE LECTIN FAMILY PROTEIN"/>
    <property type="match status" value="1"/>
</dbReference>
<evidence type="ECO:0000256" key="1">
    <source>
        <dbReference type="ARBA" id="ARBA00007606"/>
    </source>
</evidence>
<evidence type="ECO:0000313" key="6">
    <source>
        <dbReference type="EMBL" id="CAH2042932.1"/>
    </source>
</evidence>
<feature type="region of interest" description="Disordered" evidence="3">
    <location>
        <begin position="305"/>
        <end position="326"/>
    </location>
</feature>
<dbReference type="Gene3D" id="2.60.120.200">
    <property type="match status" value="2"/>
</dbReference>
<name>A0AAU9RMD1_THLAR</name>
<evidence type="ECO:0000259" key="5">
    <source>
        <dbReference type="Pfam" id="PF00139"/>
    </source>
</evidence>
<feature type="compositionally biased region" description="Polar residues" evidence="3">
    <location>
        <begin position="312"/>
        <end position="326"/>
    </location>
</feature>
<keyword evidence="7" id="KW-1185">Reference proteome</keyword>
<evidence type="ECO:0000256" key="2">
    <source>
        <dbReference type="ARBA" id="ARBA00022734"/>
    </source>
</evidence>
<evidence type="ECO:0000256" key="3">
    <source>
        <dbReference type="SAM" id="MobiDB-lite"/>
    </source>
</evidence>
<feature type="transmembrane region" description="Helical" evidence="4">
    <location>
        <begin position="259"/>
        <end position="281"/>
    </location>
</feature>
<gene>
    <name evidence="6" type="ORF">TAV2_LOCUS4902</name>
</gene>
<evidence type="ECO:0000313" key="7">
    <source>
        <dbReference type="Proteomes" id="UP000836841"/>
    </source>
</evidence>
<keyword evidence="4" id="KW-0812">Transmembrane</keyword>
<dbReference type="InterPro" id="IPR001220">
    <property type="entry name" value="Legume_lectin_dom"/>
</dbReference>
<dbReference type="Pfam" id="PF00139">
    <property type="entry name" value="Lectin_legB"/>
    <property type="match status" value="1"/>
</dbReference>
<protein>
    <recommendedName>
        <fullName evidence="5">Legume lectin domain-containing protein</fullName>
    </recommendedName>
</protein>
<accession>A0AAU9RMD1</accession>
<keyword evidence="4" id="KW-1133">Transmembrane helix</keyword>
<keyword evidence="4" id="KW-0472">Membrane</keyword>
<proteinExistence type="inferred from homology"/>
<dbReference type="AlphaFoldDB" id="A0AAU9RMD1"/>
<dbReference type="GO" id="GO:0030246">
    <property type="term" value="F:carbohydrate binding"/>
    <property type="evidence" value="ECO:0007669"/>
    <property type="project" value="UniProtKB-KW"/>
</dbReference>
<comment type="caution">
    <text evidence="6">The sequence shown here is derived from an EMBL/GenBank/DDBJ whole genome shotgun (WGS) entry which is preliminary data.</text>
</comment>
<sequence>MNLLTAMGLQGLSIENLFSHLLLFSLFITTFYFLHTIHPSSALGFNLTNIGPQDQNVHIKTFADAYISLQGILVANDERGSNLQQRAGKAVYAHLLPLWDKASGNLTNFTTHYVFVIDSTNNSDFADGLAFFLPPMGANLSAGGAMGLPIDPRNGTATSSFFAVEFDTYQNPWDPQHINPITHVGSRNNTRVEGSLHLLVDLSYLPESVEFDFSASTGTNFEKNNVKSWQFSSSLQIDENPVSPPPSLPARKRKKRYKWAFGVGLTVGSCALVGLIGLGLWKMRKGKEEENFGFDPSIESAFEMSSGPKKFSYNQLSRSTSNFAEE</sequence>
<dbReference type="SUPFAM" id="SSF49899">
    <property type="entry name" value="Concanavalin A-like lectins/glucanases"/>
    <property type="match status" value="1"/>
</dbReference>
<dbReference type="Proteomes" id="UP000836841">
    <property type="component" value="Unassembled WGS sequence"/>
</dbReference>
<evidence type="ECO:0000256" key="4">
    <source>
        <dbReference type="SAM" id="Phobius"/>
    </source>
</evidence>
<organism evidence="6 7">
    <name type="scientific">Thlaspi arvense</name>
    <name type="common">Field penny-cress</name>
    <dbReference type="NCBI Taxonomy" id="13288"/>
    <lineage>
        <taxon>Eukaryota</taxon>
        <taxon>Viridiplantae</taxon>
        <taxon>Streptophyta</taxon>
        <taxon>Embryophyta</taxon>
        <taxon>Tracheophyta</taxon>
        <taxon>Spermatophyta</taxon>
        <taxon>Magnoliopsida</taxon>
        <taxon>eudicotyledons</taxon>
        <taxon>Gunneridae</taxon>
        <taxon>Pentapetalae</taxon>
        <taxon>rosids</taxon>
        <taxon>malvids</taxon>
        <taxon>Brassicales</taxon>
        <taxon>Brassicaceae</taxon>
        <taxon>Thlaspideae</taxon>
        <taxon>Thlaspi</taxon>
    </lineage>
</organism>
<dbReference type="EMBL" id="CAJVSB020000230">
    <property type="protein sequence ID" value="CAH2042932.1"/>
    <property type="molecule type" value="Genomic_DNA"/>
</dbReference>